<dbReference type="NCBIfam" id="TIGR00451">
    <property type="entry name" value="unchar_dom_2"/>
    <property type="match status" value="1"/>
</dbReference>
<dbReference type="SUPFAM" id="SSF88697">
    <property type="entry name" value="PUA domain-like"/>
    <property type="match status" value="1"/>
</dbReference>
<dbReference type="AlphaFoldDB" id="A0A833EAG4"/>
<dbReference type="InterPro" id="IPR029402">
    <property type="entry name" value="TGT_C2"/>
</dbReference>
<dbReference type="PROSITE" id="PS50890">
    <property type="entry name" value="PUA"/>
    <property type="match status" value="1"/>
</dbReference>
<dbReference type="InterPro" id="IPR002478">
    <property type="entry name" value="PUA"/>
</dbReference>
<protein>
    <submittedName>
        <fullName evidence="2">Pseudouridine synthase</fullName>
    </submittedName>
</protein>
<dbReference type="Pfam" id="PF01472">
    <property type="entry name" value="PUA"/>
    <property type="match status" value="1"/>
</dbReference>
<gene>
    <name evidence="2" type="ORF">EYH45_06870</name>
</gene>
<name>A0A833EAG4_CALS0</name>
<dbReference type="GO" id="GO:0003723">
    <property type="term" value="F:RNA binding"/>
    <property type="evidence" value="ECO:0007669"/>
    <property type="project" value="InterPro"/>
</dbReference>
<dbReference type="InterPro" id="IPR004521">
    <property type="entry name" value="Uncharacterised_CHP00451"/>
</dbReference>
<dbReference type="Gene3D" id="2.30.130.10">
    <property type="entry name" value="PUA domain"/>
    <property type="match status" value="1"/>
</dbReference>
<dbReference type="InterPro" id="IPR015947">
    <property type="entry name" value="PUA-like_sf"/>
</dbReference>
<dbReference type="SUPFAM" id="SSF88802">
    <property type="entry name" value="Pre-PUA domain"/>
    <property type="match status" value="1"/>
</dbReference>
<dbReference type="Pfam" id="PF14810">
    <property type="entry name" value="TGT_C2"/>
    <property type="match status" value="1"/>
</dbReference>
<feature type="domain" description="PUA" evidence="1">
    <location>
        <begin position="81"/>
        <end position="155"/>
    </location>
</feature>
<reference evidence="2" key="1">
    <citation type="journal article" date="2020" name="ISME J.">
        <title>Gammaproteobacteria mediating utilization of methyl-, sulfur- and petroleum organic compounds in deep ocean hydrothermal plumes.</title>
        <authorList>
            <person name="Zhou Z."/>
            <person name="Liu Y."/>
            <person name="Pan J."/>
            <person name="Cron B.R."/>
            <person name="Toner B.M."/>
            <person name="Anantharaman K."/>
            <person name="Breier J.A."/>
            <person name="Dick G.J."/>
            <person name="Li M."/>
        </authorList>
    </citation>
    <scope>NUCLEOTIDE SEQUENCE</scope>
    <source>
        <strain evidence="2">SZUA-1515</strain>
    </source>
</reference>
<organism evidence="2 3">
    <name type="scientific">Caldiarchaeum subterraneum</name>
    <dbReference type="NCBI Taxonomy" id="311458"/>
    <lineage>
        <taxon>Archaea</taxon>
        <taxon>Nitrososphaerota</taxon>
        <taxon>Candidatus Caldarchaeales</taxon>
        <taxon>Candidatus Caldarchaeaceae</taxon>
        <taxon>Candidatus Caldarchaeum</taxon>
    </lineage>
</organism>
<dbReference type="Gene3D" id="3.10.450.90">
    <property type="entry name" value="ArcTGT, C2 domain"/>
    <property type="match status" value="1"/>
</dbReference>
<dbReference type="InterPro" id="IPR036974">
    <property type="entry name" value="PUA_sf"/>
</dbReference>
<dbReference type="SMART" id="SM00359">
    <property type="entry name" value="PUA"/>
    <property type="match status" value="1"/>
</dbReference>
<sequence>MRSREYLGFIRMLADYQFVAGAGERLFPDDVELELSKKTGYIRRIYRDGELLATLRPSDGYLTLTITAAKILKELTPGMSFKVRVSDEARPFILKGRDVFSRHVTECDKSIAPRQEVLVIDSAGELIAVGRALLSGSEMGVMRRGVAVRVREGLR</sequence>
<dbReference type="Proteomes" id="UP000608579">
    <property type="component" value="Unassembled WGS sequence"/>
</dbReference>
<evidence type="ECO:0000313" key="3">
    <source>
        <dbReference type="Proteomes" id="UP000608579"/>
    </source>
</evidence>
<evidence type="ECO:0000313" key="2">
    <source>
        <dbReference type="EMBL" id="HIQ30269.1"/>
    </source>
</evidence>
<proteinExistence type="predicted"/>
<accession>A0A833EAG4</accession>
<evidence type="ECO:0000259" key="1">
    <source>
        <dbReference type="SMART" id="SM00359"/>
    </source>
</evidence>
<dbReference type="CDD" id="cd21149">
    <property type="entry name" value="PUA_archaeosine_TGT"/>
    <property type="match status" value="1"/>
</dbReference>
<comment type="caution">
    <text evidence="2">The sequence shown here is derived from an EMBL/GenBank/DDBJ whole genome shotgun (WGS) entry which is preliminary data.</text>
</comment>
<dbReference type="EMBL" id="DQVM01000131">
    <property type="protein sequence ID" value="HIQ30269.1"/>
    <property type="molecule type" value="Genomic_DNA"/>
</dbReference>
<dbReference type="InterPro" id="IPR038250">
    <property type="entry name" value="TGT_C2_sf"/>
</dbReference>